<evidence type="ECO:0000313" key="3">
    <source>
        <dbReference type="Proteomes" id="UP001165080"/>
    </source>
</evidence>
<protein>
    <submittedName>
        <fullName evidence="2">Uncharacterized protein</fullName>
    </submittedName>
</protein>
<feature type="region of interest" description="Disordered" evidence="1">
    <location>
        <begin position="1"/>
        <end position="30"/>
    </location>
</feature>
<evidence type="ECO:0000256" key="1">
    <source>
        <dbReference type="SAM" id="MobiDB-lite"/>
    </source>
</evidence>
<name>A0A9W6EZ30_9CHLO</name>
<proteinExistence type="predicted"/>
<dbReference type="Proteomes" id="UP001165080">
    <property type="component" value="Unassembled WGS sequence"/>
</dbReference>
<organism evidence="2 3">
    <name type="scientific">Pleodorina starrii</name>
    <dbReference type="NCBI Taxonomy" id="330485"/>
    <lineage>
        <taxon>Eukaryota</taxon>
        <taxon>Viridiplantae</taxon>
        <taxon>Chlorophyta</taxon>
        <taxon>core chlorophytes</taxon>
        <taxon>Chlorophyceae</taxon>
        <taxon>CS clade</taxon>
        <taxon>Chlamydomonadales</taxon>
        <taxon>Volvocaceae</taxon>
        <taxon>Pleodorina</taxon>
    </lineage>
</organism>
<feature type="compositionally biased region" description="Acidic residues" evidence="1">
    <location>
        <begin position="1"/>
        <end position="11"/>
    </location>
</feature>
<gene>
    <name evidence="2" type="primary">PLESTB000598</name>
    <name evidence="2" type="ORF">PLESTB_000276900</name>
</gene>
<comment type="caution">
    <text evidence="2">The sequence shown here is derived from an EMBL/GenBank/DDBJ whole genome shotgun (WGS) entry which is preliminary data.</text>
</comment>
<dbReference type="EMBL" id="BRXU01000002">
    <property type="protein sequence ID" value="GLC49696.1"/>
    <property type="molecule type" value="Genomic_DNA"/>
</dbReference>
<evidence type="ECO:0000313" key="2">
    <source>
        <dbReference type="EMBL" id="GLC49696.1"/>
    </source>
</evidence>
<accession>A0A9W6EZ30</accession>
<dbReference type="AlphaFoldDB" id="A0A9W6EZ30"/>
<sequence>MDLQPAEDPESADLWGSPFPPFGGGADDSRGSKEAKVEVVLAASGRVVAGWEVKVVVWAVGGEEVGEVGEVLTASLVGALVTVGWGAKVAKGVATVGRVGVKDGAVGREAPVVGRVEEVQGGAEAAGAGGMAARVARHDG</sequence>
<keyword evidence="3" id="KW-1185">Reference proteome</keyword>
<reference evidence="2 3" key="1">
    <citation type="journal article" date="2023" name="Commun. Biol.">
        <title>Reorganization of the ancestral sex-determining regions during the evolution of trioecy in Pleodorina starrii.</title>
        <authorList>
            <person name="Takahashi K."/>
            <person name="Suzuki S."/>
            <person name="Kawai-Toyooka H."/>
            <person name="Yamamoto K."/>
            <person name="Hamaji T."/>
            <person name="Ootsuki R."/>
            <person name="Yamaguchi H."/>
            <person name="Kawachi M."/>
            <person name="Higashiyama T."/>
            <person name="Nozaki H."/>
        </authorList>
    </citation>
    <scope>NUCLEOTIDE SEQUENCE [LARGE SCALE GENOMIC DNA]</scope>
    <source>
        <strain evidence="2 3">NIES-4479</strain>
    </source>
</reference>